<evidence type="ECO:0000256" key="1">
    <source>
        <dbReference type="SAM" id="MobiDB-lite"/>
    </source>
</evidence>
<dbReference type="InterPro" id="IPR053137">
    <property type="entry name" value="NLR-like"/>
</dbReference>
<dbReference type="Pfam" id="PF24476">
    <property type="entry name" value="DUF7580"/>
    <property type="match status" value="1"/>
</dbReference>
<dbReference type="InterPro" id="IPR035994">
    <property type="entry name" value="Nucleoside_phosphorylase_sf"/>
</dbReference>
<dbReference type="InterPro" id="IPR000845">
    <property type="entry name" value="Nucleoside_phosphorylase_d"/>
</dbReference>
<reference evidence="5" key="1">
    <citation type="journal article" date="2016" name="Genome Announc.">
        <title>Draft genome sequences of fungus Aspergillus calidoustus.</title>
        <authorList>
            <person name="Horn F."/>
            <person name="Linde J."/>
            <person name="Mattern D.J."/>
            <person name="Walther G."/>
            <person name="Guthke R."/>
            <person name="Scherlach K."/>
            <person name="Martin K."/>
            <person name="Brakhage A.A."/>
            <person name="Petzke L."/>
            <person name="Valiante V."/>
        </authorList>
    </citation>
    <scope>NUCLEOTIDE SEQUENCE [LARGE SCALE GENOMIC DNA]</scope>
    <source>
        <strain evidence="5">SF006504</strain>
    </source>
</reference>
<gene>
    <name evidence="4" type="ORF">ASPCAL11363</name>
</gene>
<dbReference type="Proteomes" id="UP000054771">
    <property type="component" value="Unassembled WGS sequence"/>
</dbReference>
<name>A0A0U5H2Y1_ASPCI</name>
<dbReference type="SUPFAM" id="SSF53167">
    <property type="entry name" value="Purine and uridine phosphorylases"/>
    <property type="match status" value="1"/>
</dbReference>
<feature type="domain" description="Nucleoside phosphorylase" evidence="2">
    <location>
        <begin position="589"/>
        <end position="709"/>
    </location>
</feature>
<proteinExistence type="predicted"/>
<dbReference type="STRING" id="454130.A0A0U5H2Y1"/>
<evidence type="ECO:0000313" key="4">
    <source>
        <dbReference type="EMBL" id="CEL08212.1"/>
    </source>
</evidence>
<evidence type="ECO:0000259" key="3">
    <source>
        <dbReference type="Pfam" id="PF24476"/>
    </source>
</evidence>
<dbReference type="Gene3D" id="3.40.50.1580">
    <property type="entry name" value="Nucleoside phosphorylase domain"/>
    <property type="match status" value="1"/>
</dbReference>
<dbReference type="GO" id="GO:0003824">
    <property type="term" value="F:catalytic activity"/>
    <property type="evidence" value="ECO:0007669"/>
    <property type="project" value="InterPro"/>
</dbReference>
<sequence length="932" mass="103454">MGPTVLDHWNSLLTLRSRLSNRLATFARSDRSDSSANSRLSQKHRNDAAFLEADLRYIFTTIPIIITLPLDSYDDVEKQAQRLLEVLDQLVNPALLEQPPEKVDAERHPGPHDLVALGRRYPNLSSLLTCLGSSLIQFNLVTGQGSSLFFLPKGPLGDATVTCISQVKEILGKVAYAAETQLNSSTSSLPTDNAIDSSSTALHEPADYQDTVSRKYASAVVNSIFKELQDRNCGKSHEIKLKVSDDWQIGPRDVPLDMFLSCCVDLERWHQAKCGPFEVAINEARSDGICAAIQRAKTQGRSLYLVVDKKGLFDISDKMPSTPLSLAHLTSETLQDLLDQKALTRITPRDCFTGSAKNKLSSREKDVLALGLARCLMEFFDANIELALHSWRPECVYFLRSTRGHARDRILYISLKPLGPASSEEGPIQSASPVGPGNPILLSFARLLLEIENGENIALEVKPDRRANLPSWGEMCDIVERIESEGGGNYLQAVKGCLYLHIALRKIQNEAVDLSLSDLLRKTIYEQIVHRLEANVNPEKYKRKRRDSVTEMPLAKKLSLAPPAPSSTPNPTQVHPEKRNHPTNRKDFEIAIVCALPLEYDAVAGLVDEFWDTDFGCADGDPNIYTHGRIGKFNVVLLVLPSMGKVSAAGSSASLRLSYPRLSIVLLTGICGGVPFPVSGEKILLGDVVISRHIVQYDLGRRYPNEFKTKDTAEDTYGRASPGVRRLLTLLQTHTASEKMERLTARYLQDLQSKSARKRRGPNYDFPGASEDRVFQPNYHHERHGSHSLSLSSVIHKMQDSSQSYNVSCEEARCDLGKLIPRERVEQKQLLEKQGRIAEAQAPLIFIGTIGSADTVMKSGEERDRIASLHNLIAFEMEGAGLWDETPCLVVKAVCDYADSHKNKKWQNFAAATAASATKALLDFYVHREPSR</sequence>
<dbReference type="OrthoDB" id="1658288at2759"/>
<dbReference type="Pfam" id="PF01048">
    <property type="entry name" value="PNP_UDP_1"/>
    <property type="match status" value="1"/>
</dbReference>
<evidence type="ECO:0000313" key="5">
    <source>
        <dbReference type="Proteomes" id="UP000054771"/>
    </source>
</evidence>
<dbReference type="GO" id="GO:0009116">
    <property type="term" value="P:nucleoside metabolic process"/>
    <property type="evidence" value="ECO:0007669"/>
    <property type="project" value="InterPro"/>
</dbReference>
<accession>A0A0U5H2Y1</accession>
<keyword evidence="5" id="KW-1185">Reference proteome</keyword>
<dbReference type="InterPro" id="IPR056002">
    <property type="entry name" value="DUF7580"/>
</dbReference>
<dbReference type="PANTHER" id="PTHR46082:SF6">
    <property type="entry name" value="AAA+ ATPASE DOMAIN-CONTAINING PROTEIN-RELATED"/>
    <property type="match status" value="1"/>
</dbReference>
<feature type="domain" description="DUF7580" evidence="3">
    <location>
        <begin position="208"/>
        <end position="538"/>
    </location>
</feature>
<feature type="region of interest" description="Disordered" evidence="1">
    <location>
        <begin position="555"/>
        <end position="582"/>
    </location>
</feature>
<dbReference type="EMBL" id="CDMC01000010">
    <property type="protein sequence ID" value="CEL08212.1"/>
    <property type="molecule type" value="Genomic_DNA"/>
</dbReference>
<organism evidence="4 5">
    <name type="scientific">Aspergillus calidoustus</name>
    <dbReference type="NCBI Taxonomy" id="454130"/>
    <lineage>
        <taxon>Eukaryota</taxon>
        <taxon>Fungi</taxon>
        <taxon>Dikarya</taxon>
        <taxon>Ascomycota</taxon>
        <taxon>Pezizomycotina</taxon>
        <taxon>Eurotiomycetes</taxon>
        <taxon>Eurotiomycetidae</taxon>
        <taxon>Eurotiales</taxon>
        <taxon>Aspergillaceae</taxon>
        <taxon>Aspergillus</taxon>
        <taxon>Aspergillus subgen. Nidulantes</taxon>
    </lineage>
</organism>
<protein>
    <submittedName>
        <fullName evidence="4">Putative Tetratricopeptide repeat domain protein</fullName>
    </submittedName>
</protein>
<dbReference type="AlphaFoldDB" id="A0A0U5H2Y1"/>
<evidence type="ECO:0000259" key="2">
    <source>
        <dbReference type="Pfam" id="PF01048"/>
    </source>
</evidence>
<dbReference type="PANTHER" id="PTHR46082">
    <property type="entry name" value="ATP/GTP-BINDING PROTEIN-RELATED"/>
    <property type="match status" value="1"/>
</dbReference>